<keyword evidence="1" id="KW-0808">Transferase</keyword>
<dbReference type="InterPro" id="IPR011011">
    <property type="entry name" value="Znf_FYVE_PHD"/>
</dbReference>
<dbReference type="InterPro" id="IPR013083">
    <property type="entry name" value="Znf_RING/FYVE/PHD"/>
</dbReference>
<dbReference type="InterPro" id="IPR016181">
    <property type="entry name" value="Acyl_CoA_acyltransferase"/>
</dbReference>
<dbReference type="InterPro" id="IPR050680">
    <property type="entry name" value="YpeA/RimI_acetyltransf"/>
</dbReference>
<proteinExistence type="predicted"/>
<dbReference type="InterPro" id="IPR001965">
    <property type="entry name" value="Znf_PHD"/>
</dbReference>
<dbReference type="SMART" id="SM00249">
    <property type="entry name" value="PHD"/>
    <property type="match status" value="1"/>
</dbReference>
<evidence type="ECO:0000256" key="1">
    <source>
        <dbReference type="ARBA" id="ARBA00022679"/>
    </source>
</evidence>
<dbReference type="SUPFAM" id="SSF55729">
    <property type="entry name" value="Acyl-CoA N-acyltransferases (Nat)"/>
    <property type="match status" value="1"/>
</dbReference>
<keyword evidence="3" id="KW-0863">Zinc-finger</keyword>
<dbReference type="EMBL" id="HE573027">
    <property type="protein sequence ID" value="CCC53127.1"/>
    <property type="molecule type" value="Genomic_DNA"/>
</dbReference>
<evidence type="ECO:0000313" key="8">
    <source>
        <dbReference type="EMBL" id="CCC53127.1"/>
    </source>
</evidence>
<reference evidence="8" key="1">
    <citation type="journal article" date="2012" name="Proc. Natl. Acad. Sci. U.S.A.">
        <title>Antigenic diversity is generated by distinct evolutionary mechanisms in African trypanosome species.</title>
        <authorList>
            <person name="Jackson A.P."/>
            <person name="Berry A."/>
            <person name="Aslett M."/>
            <person name="Allison H.C."/>
            <person name="Burton P."/>
            <person name="Vavrova-Anderson J."/>
            <person name="Brown R."/>
            <person name="Browne H."/>
            <person name="Corton N."/>
            <person name="Hauser H."/>
            <person name="Gamble J."/>
            <person name="Gilderthorp R."/>
            <person name="Marcello L."/>
            <person name="McQuillan J."/>
            <person name="Otto T.D."/>
            <person name="Quail M.A."/>
            <person name="Sanders M.J."/>
            <person name="van Tonder A."/>
            <person name="Ginger M.L."/>
            <person name="Field M.C."/>
            <person name="Barry J.D."/>
            <person name="Hertz-Fowler C."/>
            <person name="Berriman M."/>
        </authorList>
    </citation>
    <scope>NUCLEOTIDE SEQUENCE</scope>
    <source>
        <strain evidence="8">Y486</strain>
    </source>
</reference>
<gene>
    <name evidence="8" type="ORF">TVY486_1106110</name>
</gene>
<name>G0UBD6_TRYVY</name>
<keyword evidence="5" id="KW-0012">Acyltransferase</keyword>
<evidence type="ECO:0000259" key="7">
    <source>
        <dbReference type="SMART" id="SM00249"/>
    </source>
</evidence>
<evidence type="ECO:0000256" key="6">
    <source>
        <dbReference type="SAM" id="MobiDB-lite"/>
    </source>
</evidence>
<dbReference type="GO" id="GO:0008270">
    <property type="term" value="F:zinc ion binding"/>
    <property type="evidence" value="ECO:0007669"/>
    <property type="project" value="UniProtKB-KW"/>
</dbReference>
<dbReference type="SUPFAM" id="SSF57903">
    <property type="entry name" value="FYVE/PHD zinc finger"/>
    <property type="match status" value="1"/>
</dbReference>
<dbReference type="CDD" id="cd04301">
    <property type="entry name" value="NAT_SF"/>
    <property type="match status" value="1"/>
</dbReference>
<feature type="domain" description="Zinc finger PHD-type" evidence="7">
    <location>
        <begin position="35"/>
        <end position="86"/>
    </location>
</feature>
<sequence length="419" mass="46894">MSASISPSIADVSGRNRMVTRRLVNSSNASGGVLRCVCSAYLVTTQETLLECCRCKNWCHPACVGVDHTELRQHYVDNTYVCPFCSGLLKRERGSVRPPAPRQPPIRLQEVPDRLPFGSVTQLRHMLKVTTRAAQQAGFTVINLPIATVTEAMEQQCLECCTEAIREATFSEQYPIYCLKEVWTQAHPYVQGTLLRCNSTERIVSMVLSNGMDVYGNLRPTLTQLKSGINRGIIESKHQTSFMAACAKLTDISDFVHITLSATHKDYQRRGLARMLMVIDLLKWSLRGRTRAYLNMALEKKVLDGGTRLECVASPSSRRLYESFGFRDVYPRFDRDTDEQRWTPKEADMGRVMAHLNFVPDLMRIAERYDTHSEQSVAAANSSDGSTAQTAANGGSTDSSCQRVHASPAKRLSLTGRKW</sequence>
<keyword evidence="2" id="KW-0479">Metal-binding</keyword>
<protein>
    <recommendedName>
        <fullName evidence="7">Zinc finger PHD-type domain-containing protein</fullName>
    </recommendedName>
</protein>
<keyword evidence="4" id="KW-0862">Zinc</keyword>
<dbReference type="PANTHER" id="PTHR43420">
    <property type="entry name" value="ACETYLTRANSFERASE"/>
    <property type="match status" value="1"/>
</dbReference>
<dbReference type="Gene3D" id="3.40.630.30">
    <property type="match status" value="1"/>
</dbReference>
<feature type="region of interest" description="Disordered" evidence="6">
    <location>
        <begin position="374"/>
        <end position="419"/>
    </location>
</feature>
<evidence type="ECO:0000256" key="4">
    <source>
        <dbReference type="ARBA" id="ARBA00022833"/>
    </source>
</evidence>
<dbReference type="GO" id="GO:0016746">
    <property type="term" value="F:acyltransferase activity"/>
    <property type="evidence" value="ECO:0007669"/>
    <property type="project" value="UniProtKB-KW"/>
</dbReference>
<evidence type="ECO:0000256" key="5">
    <source>
        <dbReference type="ARBA" id="ARBA00023315"/>
    </source>
</evidence>
<feature type="compositionally biased region" description="Polar residues" evidence="6">
    <location>
        <begin position="374"/>
        <end position="402"/>
    </location>
</feature>
<dbReference type="Gene3D" id="3.30.40.10">
    <property type="entry name" value="Zinc/RING finger domain, C3HC4 (zinc finger)"/>
    <property type="match status" value="1"/>
</dbReference>
<organism evidence="8">
    <name type="scientific">Trypanosoma vivax (strain Y486)</name>
    <dbReference type="NCBI Taxonomy" id="1055687"/>
    <lineage>
        <taxon>Eukaryota</taxon>
        <taxon>Discoba</taxon>
        <taxon>Euglenozoa</taxon>
        <taxon>Kinetoplastea</taxon>
        <taxon>Metakinetoplastina</taxon>
        <taxon>Trypanosomatida</taxon>
        <taxon>Trypanosomatidae</taxon>
        <taxon>Trypanosoma</taxon>
        <taxon>Duttonella</taxon>
    </lineage>
</organism>
<accession>G0UBD6</accession>
<evidence type="ECO:0000256" key="2">
    <source>
        <dbReference type="ARBA" id="ARBA00022723"/>
    </source>
</evidence>
<dbReference type="AlphaFoldDB" id="G0UBD6"/>
<dbReference type="PANTHER" id="PTHR43420:SF12">
    <property type="entry name" value="N-ACETYLTRANSFERASE DOMAIN-CONTAINING PROTEIN"/>
    <property type="match status" value="1"/>
</dbReference>
<dbReference type="VEuPathDB" id="TriTrypDB:TvY486_1106110"/>
<evidence type="ECO:0000256" key="3">
    <source>
        <dbReference type="ARBA" id="ARBA00022771"/>
    </source>
</evidence>